<feature type="region of interest" description="Disordered" evidence="7">
    <location>
        <begin position="241"/>
        <end position="264"/>
    </location>
</feature>
<dbReference type="SUPFAM" id="SSF57701">
    <property type="entry name" value="Zn2/Cys6 DNA-binding domain"/>
    <property type="match status" value="1"/>
</dbReference>
<reference evidence="9 10" key="1">
    <citation type="submission" date="2020-01" db="EMBL/GenBank/DDBJ databases">
        <title>Draft genome sequence of Aspergillus udagawae IFM 46972.</title>
        <authorList>
            <person name="Takahashi H."/>
            <person name="Yaguchi T."/>
        </authorList>
    </citation>
    <scope>NUCLEOTIDE SEQUENCE [LARGE SCALE GENOMIC DNA]</scope>
    <source>
        <strain evidence="9 10">IFM 46972</strain>
    </source>
</reference>
<dbReference type="InterPro" id="IPR050613">
    <property type="entry name" value="Sec_Metabolite_Reg"/>
</dbReference>
<evidence type="ECO:0000256" key="5">
    <source>
        <dbReference type="ARBA" id="ARBA00023163"/>
    </source>
</evidence>
<evidence type="ECO:0000313" key="9">
    <source>
        <dbReference type="EMBL" id="GFF43078.1"/>
    </source>
</evidence>
<proteinExistence type="predicted"/>
<sequence>MQPGWSYRHPILFENREIQEGLFSLVGSDEAYIDINSRPATGPPTVDKMEKSNQRKRPQTPHLSCELCRERKIKCDKVDPCTNCVSAGVVCIPVHRPRLPRGVHARRARPMSPASVPTRAPTPVAGPISSEEKQIEASSSAVVAVDEDLRKRLHRLEALVNSMRAATQSPSPAPVSQVSCAYRFTVGPADEGQSGFNNSYPAPTNSLSCTLSAPTSVQKQPPSTPRPDCFWTNLAGEIQDLGGDIGSSSETKSDTHSPPAHSISKMDDGGFRVLGLNGGNDLTLTWTPVLEDKEMTRQLCQVYLQQVDPIIKILHRPSVEKWLLHGEQYLDYPETHVAVDALRSAICYVAAVSLTDDQCWALFQRSRCSGIVADSRRACETALDRSGLLASPSITGLQAFVLYLIARRSEDRSQAAWTLTAVAVRLAKSLGLHRQQDGTFFNQQMCRRLWLTISLMDLQTSFSQASEPLINTDEATSTFSLPQHINDSDFDPTVTYDIPNREGLCDTTFALVTYHIQLAGRALNFGDAASPQHKASQQQHAQRFEQNALRLLHFCDPESSPYAWFTWHGTQCLVSGARLSALRPLQLPQPGHGSSSQPPSSSSPSSQEHNHEVLRLALNVLEKAHLMHTDPRGEGFRWYVTMPWHALAVAITECSLCPDASQIQSAWPIIEACYQMLRREGVAGQEEAIQRPLENLICRARDKAGPLLQLARPSPTFSLSSSAVTSAAPTPRSRASTALSDTLSDLSWPTAFSHAHPQLGLDLAPVGAVEPLAKLDLDPLLLQFDMESQPLLGGQIPPVDAEPSLRTWEQLMSDIDHAESNMFLP</sequence>
<dbReference type="SMART" id="SM00906">
    <property type="entry name" value="Fungal_trans"/>
    <property type="match status" value="1"/>
</dbReference>
<organism evidence="9 10">
    <name type="scientific">Aspergillus udagawae</name>
    <dbReference type="NCBI Taxonomy" id="91492"/>
    <lineage>
        <taxon>Eukaryota</taxon>
        <taxon>Fungi</taxon>
        <taxon>Dikarya</taxon>
        <taxon>Ascomycota</taxon>
        <taxon>Pezizomycotina</taxon>
        <taxon>Eurotiomycetes</taxon>
        <taxon>Eurotiomycetidae</taxon>
        <taxon>Eurotiales</taxon>
        <taxon>Aspergillaceae</taxon>
        <taxon>Aspergillus</taxon>
        <taxon>Aspergillus subgen. Fumigati</taxon>
    </lineage>
</organism>
<dbReference type="GO" id="GO:0006351">
    <property type="term" value="P:DNA-templated transcription"/>
    <property type="evidence" value="ECO:0007669"/>
    <property type="project" value="InterPro"/>
</dbReference>
<dbReference type="GO" id="GO:0005634">
    <property type="term" value="C:nucleus"/>
    <property type="evidence" value="ECO:0007669"/>
    <property type="project" value="UniProtKB-SubCell"/>
</dbReference>
<dbReference type="InterPro" id="IPR007219">
    <property type="entry name" value="XnlR_reg_dom"/>
</dbReference>
<evidence type="ECO:0000256" key="2">
    <source>
        <dbReference type="ARBA" id="ARBA00022723"/>
    </source>
</evidence>
<evidence type="ECO:0000256" key="1">
    <source>
        <dbReference type="ARBA" id="ARBA00004123"/>
    </source>
</evidence>
<dbReference type="Proteomes" id="UP000465221">
    <property type="component" value="Unassembled WGS sequence"/>
</dbReference>
<dbReference type="InterPro" id="IPR036864">
    <property type="entry name" value="Zn2-C6_fun-type_DNA-bd_sf"/>
</dbReference>
<evidence type="ECO:0000256" key="6">
    <source>
        <dbReference type="ARBA" id="ARBA00023242"/>
    </source>
</evidence>
<protein>
    <submittedName>
        <fullName evidence="9">Beta-lactamase-like protein 2</fullName>
    </submittedName>
</protein>
<dbReference type="Pfam" id="PF00172">
    <property type="entry name" value="Zn_clus"/>
    <property type="match status" value="1"/>
</dbReference>
<evidence type="ECO:0000256" key="7">
    <source>
        <dbReference type="SAM" id="MobiDB-lite"/>
    </source>
</evidence>
<dbReference type="PROSITE" id="PS00463">
    <property type="entry name" value="ZN2_CY6_FUNGAL_1"/>
    <property type="match status" value="1"/>
</dbReference>
<dbReference type="CDD" id="cd12148">
    <property type="entry name" value="fungal_TF_MHR"/>
    <property type="match status" value="1"/>
</dbReference>
<accession>A0A8H3P7L7</accession>
<keyword evidence="2" id="KW-0479">Metal-binding</keyword>
<dbReference type="SMART" id="SM00066">
    <property type="entry name" value="GAL4"/>
    <property type="match status" value="1"/>
</dbReference>
<dbReference type="InterPro" id="IPR001138">
    <property type="entry name" value="Zn2Cys6_DnaBD"/>
</dbReference>
<dbReference type="PROSITE" id="PS50048">
    <property type="entry name" value="ZN2_CY6_FUNGAL_2"/>
    <property type="match status" value="1"/>
</dbReference>
<comment type="subcellular location">
    <subcellularLocation>
        <location evidence="1">Nucleus</location>
    </subcellularLocation>
</comment>
<evidence type="ECO:0000256" key="3">
    <source>
        <dbReference type="ARBA" id="ARBA00023015"/>
    </source>
</evidence>
<name>A0A8H3P7L7_9EURO</name>
<dbReference type="GO" id="GO:0003677">
    <property type="term" value="F:DNA binding"/>
    <property type="evidence" value="ECO:0007669"/>
    <property type="project" value="UniProtKB-KW"/>
</dbReference>
<dbReference type="GO" id="GO:0008270">
    <property type="term" value="F:zinc ion binding"/>
    <property type="evidence" value="ECO:0007669"/>
    <property type="project" value="InterPro"/>
</dbReference>
<keyword evidence="5" id="KW-0804">Transcription</keyword>
<feature type="region of interest" description="Disordered" evidence="7">
    <location>
        <begin position="104"/>
        <end position="133"/>
    </location>
</feature>
<dbReference type="EMBL" id="BLKC01000052">
    <property type="protein sequence ID" value="GFF43078.1"/>
    <property type="molecule type" value="Genomic_DNA"/>
</dbReference>
<dbReference type="PANTHER" id="PTHR31001:SF50">
    <property type="entry name" value="ZN(II)2CYS6 TRANSCRIPTION FACTOR (EUROFUNG)"/>
    <property type="match status" value="1"/>
</dbReference>
<feature type="compositionally biased region" description="Low complexity" evidence="7">
    <location>
        <begin position="588"/>
        <end position="607"/>
    </location>
</feature>
<dbReference type="Gene3D" id="4.10.240.10">
    <property type="entry name" value="Zn(2)-C6 fungal-type DNA-binding domain"/>
    <property type="match status" value="1"/>
</dbReference>
<feature type="region of interest" description="Disordered" evidence="7">
    <location>
        <begin position="585"/>
        <end position="609"/>
    </location>
</feature>
<dbReference type="AlphaFoldDB" id="A0A8H3P7L7"/>
<gene>
    <name evidence="9" type="ORF">IFM46972_07083</name>
</gene>
<evidence type="ECO:0000313" key="10">
    <source>
        <dbReference type="Proteomes" id="UP000465221"/>
    </source>
</evidence>
<dbReference type="CDD" id="cd00067">
    <property type="entry name" value="GAL4"/>
    <property type="match status" value="1"/>
</dbReference>
<keyword evidence="4" id="KW-0238">DNA-binding</keyword>
<dbReference type="PANTHER" id="PTHR31001">
    <property type="entry name" value="UNCHARACTERIZED TRANSCRIPTIONAL REGULATORY PROTEIN"/>
    <property type="match status" value="1"/>
</dbReference>
<evidence type="ECO:0000256" key="4">
    <source>
        <dbReference type="ARBA" id="ARBA00023125"/>
    </source>
</evidence>
<feature type="region of interest" description="Disordered" evidence="7">
    <location>
        <begin position="36"/>
        <end position="62"/>
    </location>
</feature>
<feature type="domain" description="Zn(2)-C6 fungal-type" evidence="8">
    <location>
        <begin position="64"/>
        <end position="91"/>
    </location>
</feature>
<keyword evidence="6" id="KW-0539">Nucleus</keyword>
<evidence type="ECO:0000259" key="8">
    <source>
        <dbReference type="PROSITE" id="PS50048"/>
    </source>
</evidence>
<feature type="region of interest" description="Disordered" evidence="7">
    <location>
        <begin position="717"/>
        <end position="738"/>
    </location>
</feature>
<dbReference type="Pfam" id="PF04082">
    <property type="entry name" value="Fungal_trans"/>
    <property type="match status" value="1"/>
</dbReference>
<dbReference type="GO" id="GO:0000981">
    <property type="term" value="F:DNA-binding transcription factor activity, RNA polymerase II-specific"/>
    <property type="evidence" value="ECO:0007669"/>
    <property type="project" value="InterPro"/>
</dbReference>
<comment type="caution">
    <text evidence="9">The sequence shown here is derived from an EMBL/GenBank/DDBJ whole genome shotgun (WGS) entry which is preliminary data.</text>
</comment>
<keyword evidence="3" id="KW-0805">Transcription regulation</keyword>